<evidence type="ECO:0000256" key="3">
    <source>
        <dbReference type="ARBA" id="ARBA00012824"/>
    </source>
</evidence>
<comment type="catalytic activity">
    <reaction evidence="1">
        <text>chorismate = isochorismate</text>
        <dbReference type="Rhea" id="RHEA:18985"/>
        <dbReference type="ChEBI" id="CHEBI:29748"/>
        <dbReference type="ChEBI" id="CHEBI:29780"/>
        <dbReference type="EC" id="5.4.4.2"/>
    </reaction>
</comment>
<gene>
    <name evidence="8" type="ORF">H9928_10705</name>
</gene>
<dbReference type="Proteomes" id="UP000784286">
    <property type="component" value="Unassembled WGS sequence"/>
</dbReference>
<feature type="region of interest" description="Disordered" evidence="6">
    <location>
        <begin position="92"/>
        <end position="115"/>
    </location>
</feature>
<dbReference type="EMBL" id="JAHLFJ010000094">
    <property type="protein sequence ID" value="MBU3856998.1"/>
    <property type="molecule type" value="Genomic_DNA"/>
</dbReference>
<dbReference type="NCBIfam" id="TIGR00543">
    <property type="entry name" value="isochor_syn"/>
    <property type="match status" value="1"/>
</dbReference>
<accession>A0A948TP80</accession>
<dbReference type="InterPro" id="IPR004561">
    <property type="entry name" value="IsoChor_synthase"/>
</dbReference>
<dbReference type="PANTHER" id="PTHR42839">
    <property type="entry name" value="ISOCHORISMATE SYNTHASE ENTC"/>
    <property type="match status" value="1"/>
</dbReference>
<comment type="caution">
    <text evidence="8">The sequence shown here is derived from an EMBL/GenBank/DDBJ whole genome shotgun (WGS) entry which is preliminary data.</text>
</comment>
<dbReference type="PANTHER" id="PTHR42839:SF2">
    <property type="entry name" value="ISOCHORISMATE SYNTHASE ENTC"/>
    <property type="match status" value="1"/>
</dbReference>
<comment type="similarity">
    <text evidence="2">Belongs to the isochorismate synthase family.</text>
</comment>
<dbReference type="SUPFAM" id="SSF56322">
    <property type="entry name" value="ADC synthase"/>
    <property type="match status" value="1"/>
</dbReference>
<name>A0A948TP80_9BACT</name>
<sequence length="370" mass="41417">MNIPETSIHHLIDNLTHGGRSFALYRLPWTDEPILVLQADGMPETAGTLAELNGKEGFVMAPFHASDRCPIIIIRPDKVARNWDKIAEALAGESAPEARAEEGAQTAEQPSADEEKQRYAETFGLFITPLRQKQFRKLVLSRQSRQPLPDNFSPLGTFVKACNSYPRMMISLCHTPTGGTWIGSTPEVILSGNGTDWHTVSLAGTMPMNGENMPTEWSTKNKEEQGFVSEYIRKAVKKFGSRLTEKGPYTARAGQLVHLKTDFHFTLKETQHLGDILQELHPTPAVCGLPKDETYRFILDTEGYDRSYYSGIIGWLAPREETTLYVNLRCMHIGKDTATLYAGGGILPTSEVDSEWEETQQKMNTMRNIL</sequence>
<evidence type="ECO:0000256" key="4">
    <source>
        <dbReference type="ARBA" id="ARBA00023235"/>
    </source>
</evidence>
<evidence type="ECO:0000256" key="2">
    <source>
        <dbReference type="ARBA" id="ARBA00005297"/>
    </source>
</evidence>
<dbReference type="Pfam" id="PF00425">
    <property type="entry name" value="Chorismate_bind"/>
    <property type="match status" value="1"/>
</dbReference>
<dbReference type="InterPro" id="IPR015890">
    <property type="entry name" value="Chorismate_C"/>
</dbReference>
<dbReference type="InterPro" id="IPR005801">
    <property type="entry name" value="ADC_synthase"/>
</dbReference>
<feature type="domain" description="Chorismate-utilising enzyme C-terminal" evidence="7">
    <location>
        <begin position="116"/>
        <end position="362"/>
    </location>
</feature>
<keyword evidence="4 8" id="KW-0413">Isomerase</keyword>
<evidence type="ECO:0000256" key="5">
    <source>
        <dbReference type="ARBA" id="ARBA00041564"/>
    </source>
</evidence>
<proteinExistence type="inferred from homology"/>
<protein>
    <recommendedName>
        <fullName evidence="3">isochorismate synthase</fullName>
        <ecNumber evidence="3">5.4.4.2</ecNumber>
    </recommendedName>
    <alternativeName>
        <fullName evidence="5">Isochorismate mutase</fullName>
    </alternativeName>
</protein>
<evidence type="ECO:0000259" key="7">
    <source>
        <dbReference type="Pfam" id="PF00425"/>
    </source>
</evidence>
<dbReference type="EC" id="5.4.4.2" evidence="3"/>
<dbReference type="Gene3D" id="3.60.120.10">
    <property type="entry name" value="Anthranilate synthase"/>
    <property type="match status" value="1"/>
</dbReference>
<evidence type="ECO:0000256" key="6">
    <source>
        <dbReference type="SAM" id="MobiDB-lite"/>
    </source>
</evidence>
<evidence type="ECO:0000313" key="8">
    <source>
        <dbReference type="EMBL" id="MBU3856998.1"/>
    </source>
</evidence>
<dbReference type="GO" id="GO:0008909">
    <property type="term" value="F:isochorismate synthase activity"/>
    <property type="evidence" value="ECO:0007669"/>
    <property type="project" value="UniProtKB-EC"/>
</dbReference>
<evidence type="ECO:0000256" key="1">
    <source>
        <dbReference type="ARBA" id="ARBA00000799"/>
    </source>
</evidence>
<organism evidence="8 9">
    <name type="scientific">Candidatus Phocaeicola excrementipullorum</name>
    <dbReference type="NCBI Taxonomy" id="2838731"/>
    <lineage>
        <taxon>Bacteria</taxon>
        <taxon>Pseudomonadati</taxon>
        <taxon>Bacteroidota</taxon>
        <taxon>Bacteroidia</taxon>
        <taxon>Bacteroidales</taxon>
        <taxon>Bacteroidaceae</taxon>
        <taxon>Phocaeicola</taxon>
    </lineage>
</organism>
<reference evidence="8" key="2">
    <citation type="submission" date="2021-04" db="EMBL/GenBank/DDBJ databases">
        <authorList>
            <person name="Gilroy R."/>
        </authorList>
    </citation>
    <scope>NUCLEOTIDE SEQUENCE</scope>
    <source>
        <strain evidence="8">8470</strain>
    </source>
</reference>
<evidence type="ECO:0000313" key="9">
    <source>
        <dbReference type="Proteomes" id="UP000784286"/>
    </source>
</evidence>
<reference evidence="8" key="1">
    <citation type="journal article" date="2021" name="PeerJ">
        <title>Extensive microbial diversity within the chicken gut microbiome revealed by metagenomics and culture.</title>
        <authorList>
            <person name="Gilroy R."/>
            <person name="Ravi A."/>
            <person name="Getino M."/>
            <person name="Pursley I."/>
            <person name="Horton D.L."/>
            <person name="Alikhan N.F."/>
            <person name="Baker D."/>
            <person name="Gharbi K."/>
            <person name="Hall N."/>
            <person name="Watson M."/>
            <person name="Adriaenssens E.M."/>
            <person name="Foster-Nyarko E."/>
            <person name="Jarju S."/>
            <person name="Secka A."/>
            <person name="Antonio M."/>
            <person name="Oren A."/>
            <person name="Chaudhuri R.R."/>
            <person name="La Ragione R."/>
            <person name="Hildebrand F."/>
            <person name="Pallen M.J."/>
        </authorList>
    </citation>
    <scope>NUCLEOTIDE SEQUENCE</scope>
    <source>
        <strain evidence="8">8470</strain>
    </source>
</reference>
<dbReference type="AlphaFoldDB" id="A0A948TP80"/>